<comment type="caution">
    <text evidence="4">The sequence shown here is derived from an EMBL/GenBank/DDBJ whole genome shotgun (WGS) entry which is preliminary data.</text>
</comment>
<keyword evidence="3" id="KW-0378">Hydrolase</keyword>
<evidence type="ECO:0000256" key="2">
    <source>
        <dbReference type="ARBA" id="ARBA00022490"/>
    </source>
</evidence>
<dbReference type="Gene3D" id="3.90.226.10">
    <property type="entry name" value="2-enoyl-CoA Hydratase, Chain A, domain 1"/>
    <property type="match status" value="1"/>
</dbReference>
<dbReference type="PANTHER" id="PTHR10381">
    <property type="entry name" value="ATP-DEPENDENT CLP PROTEASE PROTEOLYTIC SUBUNIT"/>
    <property type="match status" value="1"/>
</dbReference>
<evidence type="ECO:0000256" key="1">
    <source>
        <dbReference type="ARBA" id="ARBA00007039"/>
    </source>
</evidence>
<dbReference type="GO" id="GO:0004252">
    <property type="term" value="F:serine-type endopeptidase activity"/>
    <property type="evidence" value="ECO:0007669"/>
    <property type="project" value="InterPro"/>
</dbReference>
<dbReference type="GO" id="GO:0006515">
    <property type="term" value="P:protein quality control for misfolded or incompletely synthesized proteins"/>
    <property type="evidence" value="ECO:0007669"/>
    <property type="project" value="TreeGrafter"/>
</dbReference>
<accession>A0A0F9S7Y6</accession>
<dbReference type="SUPFAM" id="SSF52096">
    <property type="entry name" value="ClpP/crotonase"/>
    <property type="match status" value="1"/>
</dbReference>
<dbReference type="AlphaFoldDB" id="A0A0F9S7Y6"/>
<keyword evidence="2" id="KW-0963">Cytoplasm</keyword>
<dbReference type="PANTHER" id="PTHR10381:SF70">
    <property type="entry name" value="ATP-DEPENDENT CLP PROTEASE PROTEOLYTIC SUBUNIT"/>
    <property type="match status" value="1"/>
</dbReference>
<dbReference type="EMBL" id="LAZR01000598">
    <property type="protein sequence ID" value="KKN63169.1"/>
    <property type="molecule type" value="Genomic_DNA"/>
</dbReference>
<name>A0A0F9S7Y6_9ZZZZ</name>
<gene>
    <name evidence="4" type="ORF">LCGC14_0504390</name>
</gene>
<dbReference type="InterPro" id="IPR001907">
    <property type="entry name" value="ClpP"/>
</dbReference>
<evidence type="ECO:0000313" key="4">
    <source>
        <dbReference type="EMBL" id="KKN63169.1"/>
    </source>
</evidence>
<dbReference type="InterPro" id="IPR029045">
    <property type="entry name" value="ClpP/crotonase-like_dom_sf"/>
</dbReference>
<protein>
    <recommendedName>
        <fullName evidence="5">ATP-dependent Clp protease proteolytic subunit</fullName>
    </recommendedName>
</protein>
<dbReference type="InterPro" id="IPR023562">
    <property type="entry name" value="ClpP/TepA"/>
</dbReference>
<organism evidence="4">
    <name type="scientific">marine sediment metagenome</name>
    <dbReference type="NCBI Taxonomy" id="412755"/>
    <lineage>
        <taxon>unclassified sequences</taxon>
        <taxon>metagenomes</taxon>
        <taxon>ecological metagenomes</taxon>
    </lineage>
</organism>
<proteinExistence type="inferred from homology"/>
<reference evidence="4" key="1">
    <citation type="journal article" date="2015" name="Nature">
        <title>Complex archaea that bridge the gap between prokaryotes and eukaryotes.</title>
        <authorList>
            <person name="Spang A."/>
            <person name="Saw J.H."/>
            <person name="Jorgensen S.L."/>
            <person name="Zaremba-Niedzwiedzka K."/>
            <person name="Martijn J."/>
            <person name="Lind A.E."/>
            <person name="van Eijk R."/>
            <person name="Schleper C."/>
            <person name="Guy L."/>
            <person name="Ettema T.J."/>
        </authorList>
    </citation>
    <scope>NUCLEOTIDE SEQUENCE</scope>
</reference>
<sequence>MKHRLDHKLKLVKNDDVPFRVHEYDVDTDSNQIYLMGTDSRATGEAVEANFGEPGVEYTMANRFIRNLNICMRANPDKPILVHMKTCGGYWEEGMAIFDAIRTCPSRITILNYSWARSMSSLIFLAANKRVMMPHSWFMFHTGNAEFSGTAKQLDTEAEREKVLIARMIEHYVDALKEQGVMSRWSRARIRQWLKAQMDRKEDVFMEAEQAVTVGFADEIFNGDWPSLIKYSPRQKRRKMGAA</sequence>
<dbReference type="GO" id="GO:0051117">
    <property type="term" value="F:ATPase binding"/>
    <property type="evidence" value="ECO:0007669"/>
    <property type="project" value="TreeGrafter"/>
</dbReference>
<evidence type="ECO:0008006" key="5">
    <source>
        <dbReference type="Google" id="ProtNLM"/>
    </source>
</evidence>
<dbReference type="GO" id="GO:0009368">
    <property type="term" value="C:endopeptidase Clp complex"/>
    <property type="evidence" value="ECO:0007669"/>
    <property type="project" value="TreeGrafter"/>
</dbReference>
<evidence type="ECO:0000256" key="3">
    <source>
        <dbReference type="ARBA" id="ARBA00022801"/>
    </source>
</evidence>
<dbReference type="Pfam" id="PF00574">
    <property type="entry name" value="CLP_protease"/>
    <property type="match status" value="1"/>
</dbReference>
<dbReference type="GO" id="GO:0004176">
    <property type="term" value="F:ATP-dependent peptidase activity"/>
    <property type="evidence" value="ECO:0007669"/>
    <property type="project" value="InterPro"/>
</dbReference>
<comment type="similarity">
    <text evidence="1">Belongs to the peptidase S14 family.</text>
</comment>
<dbReference type="PRINTS" id="PR00127">
    <property type="entry name" value="CLPPROTEASEP"/>
</dbReference>